<organism evidence="2 3">
    <name type="scientific">Tessaracoccus lubricantis</name>
    <dbReference type="NCBI Taxonomy" id="545543"/>
    <lineage>
        <taxon>Bacteria</taxon>
        <taxon>Bacillati</taxon>
        <taxon>Actinomycetota</taxon>
        <taxon>Actinomycetes</taxon>
        <taxon>Propionibacteriales</taxon>
        <taxon>Propionibacteriaceae</taxon>
        <taxon>Tessaracoccus</taxon>
    </lineage>
</organism>
<protein>
    <recommendedName>
        <fullName evidence="1">Glycoside hydrolase 123 catalytic domain-containing protein</fullName>
    </recommendedName>
</protein>
<gene>
    <name evidence="2" type="ORF">GCM10025789_22000</name>
</gene>
<proteinExistence type="predicted"/>
<dbReference type="RefSeq" id="WP_345582784.1">
    <property type="nucleotide sequence ID" value="NZ_BAABLV010000035.1"/>
</dbReference>
<evidence type="ECO:0000259" key="1">
    <source>
        <dbReference type="Pfam" id="PF13320"/>
    </source>
</evidence>
<dbReference type="InterPro" id="IPR025150">
    <property type="entry name" value="GH123_cat"/>
</dbReference>
<evidence type="ECO:0000313" key="3">
    <source>
        <dbReference type="Proteomes" id="UP001501521"/>
    </source>
</evidence>
<dbReference type="Proteomes" id="UP001501521">
    <property type="component" value="Unassembled WGS sequence"/>
</dbReference>
<dbReference type="Pfam" id="PF13320">
    <property type="entry name" value="GH123_cat"/>
    <property type="match status" value="1"/>
</dbReference>
<comment type="caution">
    <text evidence="2">The sequence shown here is derived from an EMBL/GenBank/DDBJ whole genome shotgun (WGS) entry which is preliminary data.</text>
</comment>
<sequence length="324" mass="36363">MTQLLDISLEDGRYAFGTERLDRWLDMLTAVGIHEVELPHLFTQWGAKAAPRFRVRVAGEPRDMFGWDAAATDESYQEFLRALIPFLKQYFAERLGLDRTVFHISDEPNDQHVESYRLARKSVLDLLDGCRVLDALSHPEFAALVETPVVATDAVPAFRAHGVEPAWVYHCIAQSWDVANRFIAQDAIRTRALGWQLYKANAQGFLHWAFNFYSSQLSRWPIDPFAETSAGGGFISGDPFIVYPGPGGEPWESLRHRLVRDAFDDLAVARGAEALIGRERVLAIVDPHGDLDYNAGWVSGEEWLERRARLDAAVAEALAPARSA</sequence>
<reference evidence="3" key="1">
    <citation type="journal article" date="2019" name="Int. J. Syst. Evol. Microbiol.">
        <title>The Global Catalogue of Microorganisms (GCM) 10K type strain sequencing project: providing services to taxonomists for standard genome sequencing and annotation.</title>
        <authorList>
            <consortium name="The Broad Institute Genomics Platform"/>
            <consortium name="The Broad Institute Genome Sequencing Center for Infectious Disease"/>
            <person name="Wu L."/>
            <person name="Ma J."/>
        </authorList>
    </citation>
    <scope>NUCLEOTIDE SEQUENCE [LARGE SCALE GENOMIC DNA]</scope>
    <source>
        <strain evidence="3">JCM 19125</strain>
    </source>
</reference>
<dbReference type="EMBL" id="BAABLV010000035">
    <property type="protein sequence ID" value="GAA4902796.1"/>
    <property type="molecule type" value="Genomic_DNA"/>
</dbReference>
<keyword evidence="3" id="KW-1185">Reference proteome</keyword>
<evidence type="ECO:0000313" key="2">
    <source>
        <dbReference type="EMBL" id="GAA4902796.1"/>
    </source>
</evidence>
<name>A0ABP9FJY3_9ACTN</name>
<feature type="domain" description="Glycoside hydrolase 123 catalytic" evidence="1">
    <location>
        <begin position="3"/>
        <end position="267"/>
    </location>
</feature>
<accession>A0ABP9FJY3</accession>